<dbReference type="EMBL" id="JACHEN010000001">
    <property type="protein sequence ID" value="MBB6214172.1"/>
    <property type="molecule type" value="Genomic_DNA"/>
</dbReference>
<protein>
    <submittedName>
        <fullName evidence="2">Uncharacterized UPF0160 family protein</fullName>
    </submittedName>
</protein>
<comment type="similarity">
    <text evidence="1">Belongs to the MYG1 family.</text>
</comment>
<evidence type="ECO:0000313" key="3">
    <source>
        <dbReference type="Proteomes" id="UP000579281"/>
    </source>
</evidence>
<evidence type="ECO:0000256" key="1">
    <source>
        <dbReference type="ARBA" id="ARBA00010105"/>
    </source>
</evidence>
<dbReference type="RefSeq" id="WP_184307329.1">
    <property type="nucleotide sequence ID" value="NZ_JACHEN010000001.1"/>
</dbReference>
<gene>
    <name evidence="2" type="ORF">HNQ80_000241</name>
</gene>
<dbReference type="InterPro" id="IPR003226">
    <property type="entry name" value="MYG1_exonuclease"/>
</dbReference>
<dbReference type="Pfam" id="PF03690">
    <property type="entry name" value="MYG1_exonuc"/>
    <property type="match status" value="1"/>
</dbReference>
<proteinExistence type="inferred from homology"/>
<sequence>MAIDTKKNFKRVGTHDGRFHADEVMATAILKKVFEIEIIRTRDPQKLGELDIVYDVGGGDFDHHGIEKVYRDDGIPFAACGLIWNRFGREVIIMEDPSLTKEEIESVFYYVDRFLIEGIDAQDNGVRIADEMIPSMNISTIISGYNPPWYSEKMEDKAFHKAVEAAIPILENTIKRRLAVIKARDIVVRAYGNRERPEILVLDTYCPWEETVQEIDEEGEVVLVIHPDKDKYAVQTIRGQDGRTKKHLPKSWAGLENGKLAAITGVEDSVFCHTGRFIAIAESFEGIMRLAELAIYCSDEED</sequence>
<evidence type="ECO:0000313" key="2">
    <source>
        <dbReference type="EMBL" id="MBB6214172.1"/>
    </source>
</evidence>
<dbReference type="GO" id="GO:0005737">
    <property type="term" value="C:cytoplasm"/>
    <property type="evidence" value="ECO:0007669"/>
    <property type="project" value="TreeGrafter"/>
</dbReference>
<dbReference type="Proteomes" id="UP000579281">
    <property type="component" value="Unassembled WGS sequence"/>
</dbReference>
<organism evidence="2 3">
    <name type="scientific">Anaerosolibacter carboniphilus</name>
    <dbReference type="NCBI Taxonomy" id="1417629"/>
    <lineage>
        <taxon>Bacteria</taxon>
        <taxon>Bacillati</taxon>
        <taxon>Bacillota</taxon>
        <taxon>Clostridia</taxon>
        <taxon>Peptostreptococcales</taxon>
        <taxon>Thermotaleaceae</taxon>
        <taxon>Anaerosolibacter</taxon>
    </lineage>
</organism>
<reference evidence="2 3" key="1">
    <citation type="submission" date="2020-08" db="EMBL/GenBank/DDBJ databases">
        <title>Genomic Encyclopedia of Type Strains, Phase IV (KMG-IV): sequencing the most valuable type-strain genomes for metagenomic binning, comparative biology and taxonomic classification.</title>
        <authorList>
            <person name="Goeker M."/>
        </authorList>
    </citation>
    <scope>NUCLEOTIDE SEQUENCE [LARGE SCALE GENOMIC DNA]</scope>
    <source>
        <strain evidence="2 3">DSM 103526</strain>
    </source>
</reference>
<dbReference type="PANTHER" id="PTHR11215:SF1">
    <property type="entry name" value="MYG1 EXONUCLEASE"/>
    <property type="match status" value="1"/>
</dbReference>
<comment type="caution">
    <text evidence="2">The sequence shown here is derived from an EMBL/GenBank/DDBJ whole genome shotgun (WGS) entry which is preliminary data.</text>
</comment>
<dbReference type="AlphaFoldDB" id="A0A841KTC5"/>
<accession>A0A841KTC5</accession>
<name>A0A841KTC5_9FIRM</name>
<dbReference type="PANTHER" id="PTHR11215">
    <property type="entry name" value="METAL DEPENDENT HYDROLASE - RELATED"/>
    <property type="match status" value="1"/>
</dbReference>
<keyword evidence="3" id="KW-1185">Reference proteome</keyword>